<organism evidence="2 3">
    <name type="scientific">Streptomyces actuosus</name>
    <dbReference type="NCBI Taxonomy" id="1885"/>
    <lineage>
        <taxon>Bacteria</taxon>
        <taxon>Bacillati</taxon>
        <taxon>Actinomycetota</taxon>
        <taxon>Actinomycetes</taxon>
        <taxon>Kitasatosporales</taxon>
        <taxon>Streptomycetaceae</taxon>
        <taxon>Streptomyces</taxon>
    </lineage>
</organism>
<dbReference type="OrthoDB" id="4290816at2"/>
<gene>
    <name evidence="2" type="ORF">DMT42_34955</name>
</gene>
<dbReference type="EMBL" id="CP029788">
    <property type="protein sequence ID" value="AWT46948.1"/>
    <property type="molecule type" value="Genomic_DNA"/>
</dbReference>
<evidence type="ECO:0000313" key="2">
    <source>
        <dbReference type="EMBL" id="AWT46948.1"/>
    </source>
</evidence>
<name>A0A2U9PDF5_STRAS</name>
<sequence length="82" mass="9170">MRQPTRPFHSPDHAAGPHRSGADRRSDHVRRPQAPATALEEVLREIRDAEQRTHDDDKNRHDGEAADTITPSVTAQEEAQGD</sequence>
<evidence type="ECO:0000256" key="1">
    <source>
        <dbReference type="SAM" id="MobiDB-lite"/>
    </source>
</evidence>
<reference evidence="2 3" key="1">
    <citation type="submission" date="2018-06" db="EMBL/GenBank/DDBJ databases">
        <title>The complete genome sequence of a nosiheptide producer Streptomyces actuosus ATCC 25421: deducing the ability of producing a new class III lantibiotics.</title>
        <authorList>
            <person name="Liu W."/>
            <person name="Sun F."/>
            <person name="Hu Y."/>
        </authorList>
    </citation>
    <scope>NUCLEOTIDE SEQUENCE [LARGE SCALE GENOMIC DNA]</scope>
    <source>
        <strain evidence="2 3">ATCC 25421</strain>
    </source>
</reference>
<feature type="compositionally biased region" description="Basic and acidic residues" evidence="1">
    <location>
        <begin position="41"/>
        <end position="64"/>
    </location>
</feature>
<keyword evidence="3" id="KW-1185">Reference proteome</keyword>
<dbReference type="Proteomes" id="UP000247634">
    <property type="component" value="Chromosome"/>
</dbReference>
<accession>A0A2U9PDF5</accession>
<feature type="region of interest" description="Disordered" evidence="1">
    <location>
        <begin position="1"/>
        <end position="82"/>
    </location>
</feature>
<dbReference type="AlphaFoldDB" id="A0A2U9PDF5"/>
<protein>
    <submittedName>
        <fullName evidence="2">Uncharacterized protein</fullName>
    </submittedName>
</protein>
<proteinExistence type="predicted"/>
<feature type="compositionally biased region" description="Polar residues" evidence="1">
    <location>
        <begin position="69"/>
        <end position="82"/>
    </location>
</feature>
<feature type="compositionally biased region" description="Basic and acidic residues" evidence="1">
    <location>
        <begin position="20"/>
        <end position="30"/>
    </location>
</feature>
<evidence type="ECO:0000313" key="3">
    <source>
        <dbReference type="Proteomes" id="UP000247634"/>
    </source>
</evidence>
<dbReference type="RefSeq" id="WP_110634599.1">
    <property type="nucleotide sequence ID" value="NZ_CP029788.1"/>
</dbReference>
<dbReference type="KEGG" id="sact:DMT42_34955"/>